<dbReference type="CDD" id="cd08054">
    <property type="entry name" value="gp6"/>
    <property type="match status" value="1"/>
</dbReference>
<dbReference type="PaxDb" id="211586-SO_2961"/>
<dbReference type="NCBIfam" id="TIGR01560">
    <property type="entry name" value="put_DNA_pack"/>
    <property type="match status" value="1"/>
</dbReference>
<dbReference type="eggNOG" id="ENOG5033MGW">
    <property type="taxonomic scope" value="Bacteria"/>
</dbReference>
<dbReference type="PATRIC" id="fig|211586.12.peg.2858"/>
<reference evidence="1 2" key="3">
    <citation type="journal article" date="2008" name="Appl. Environ. Microbiol.">
        <title>Identification of mobile elements and pseudogenes in the Shewanella oneidensis MR-1 genome.</title>
        <authorList>
            <person name="Romine M.F."/>
            <person name="Carlson T.S."/>
            <person name="Norbeck A.D."/>
            <person name="McCue L.A."/>
            <person name="Lipton M.S."/>
        </authorList>
    </citation>
    <scope>NUCLEOTIDE SEQUENCE [LARGE SCALE GENOMIC DNA]</scope>
    <source>
        <strain evidence="2">ATCC 700550 / JCM 31522 / CIP 106686 / LMG 19005 / NCIMB 14063 / MR-1</strain>
    </source>
</reference>
<dbReference type="STRING" id="211586.SO_2961"/>
<evidence type="ECO:0000313" key="1">
    <source>
        <dbReference type="EMBL" id="AAN55974.1"/>
    </source>
</evidence>
<dbReference type="RefSeq" id="WP_011072865.1">
    <property type="nucleotide sequence ID" value="NC_004347.2"/>
</dbReference>
<reference evidence="1 2" key="2">
    <citation type="journal article" date="2005" name="Proteomics">
        <title>Global detection and characterization of hypothetical proteins in Shewanella oneidensis MR-1 using LC-MS based proteomics.</title>
        <authorList>
            <person name="Elias D.A."/>
            <person name="Monroe M.E."/>
            <person name="Marshall M.J."/>
            <person name="Romine M.F."/>
            <person name="Belieav A.S."/>
            <person name="Fredrickson J.K."/>
            <person name="Anderson G.A."/>
            <person name="Smith R.D."/>
            <person name="Lipton M.S."/>
        </authorList>
    </citation>
    <scope>NUCLEOTIDE SEQUENCE [LARGE SCALE GENOMIC DNA]</scope>
    <source>
        <strain evidence="2">ATCC 700550 / JCM 31522 / CIP 106686 / LMG 19005 / NCIMB 14063 / MR-1</strain>
    </source>
</reference>
<dbReference type="BioCyc" id="SONE211586:G1GMP-2735-MONOMER"/>
<keyword evidence="2" id="KW-1185">Reference proteome</keyword>
<gene>
    <name evidence="1" type="ordered locus">SO_2961</name>
</gene>
<dbReference type="HOGENOM" id="CLU_2332088_0_0_6"/>
<dbReference type="Gene3D" id="1.10.3230.30">
    <property type="entry name" value="Phage gp6-like head-tail connector protein"/>
    <property type="match status" value="1"/>
</dbReference>
<protein>
    <submittedName>
        <fullName evidence="1">Lambda phage head-tail connector protein HK97-gp6 family</fullName>
    </submittedName>
</protein>
<sequence length="98" mass="10663">MSIITIEQAKQNLNVFHDEDDANLQLLLDGAEDEASQYLGMESLNALVDQATGKLPASVTTGVMILLQSSYQASPDDALKLRNAAEIKLTPYRIGWGI</sequence>
<reference evidence="1 2" key="4">
    <citation type="journal article" date="2011" name="BMC Genomics">
        <title>Genome-wide protein localization prediction strategies for gram negative bacteria.</title>
        <authorList>
            <person name="Romine M.F."/>
        </authorList>
    </citation>
    <scope>NUCLEOTIDE SEQUENCE [LARGE SCALE GENOMIC DNA]</scope>
    <source>
        <strain evidence="2">ATCC 700550 / JCM 31522 / CIP 106686 / LMG 19005 / NCIMB 14063 / MR-1</strain>
    </source>
</reference>
<dbReference type="InterPro" id="IPR021146">
    <property type="entry name" value="Phage_gp6-like_head-tail"/>
</dbReference>
<dbReference type="Pfam" id="PF05135">
    <property type="entry name" value="Phage_connect_1"/>
    <property type="match status" value="1"/>
</dbReference>
<dbReference type="AlphaFoldDB" id="Q8ED10"/>
<accession>Q8ED10</accession>
<dbReference type="KEGG" id="son:SO_2961"/>
<dbReference type="OrthoDB" id="8690216at2"/>
<reference evidence="1 2" key="1">
    <citation type="journal article" date="2002" name="Nat. Biotechnol.">
        <title>Genome sequence of the dissimilatory metal ion-reducing bacterium Shewanella oneidensis.</title>
        <authorList>
            <person name="Heidelberg J.F."/>
            <person name="Paulsen I.T."/>
            <person name="Nelson K.E."/>
            <person name="Gaidos E.J."/>
            <person name="Nelson W.C."/>
            <person name="Read T.D."/>
            <person name="Eisen J.A."/>
            <person name="Seshadri R."/>
            <person name="Ward N."/>
            <person name="Methe B."/>
            <person name="Clayton R.A."/>
            <person name="Meyer T."/>
            <person name="Tsapin A."/>
            <person name="Scott J."/>
            <person name="Beanan M."/>
            <person name="Brinkac L."/>
            <person name="Daugherty S."/>
            <person name="DeBoy R.T."/>
            <person name="Dodson R.J."/>
            <person name="Durkin A.S."/>
            <person name="Haft D.H."/>
            <person name="Kolonay J.F."/>
            <person name="Madupu R."/>
            <person name="Peterson J.D."/>
            <person name="Umayam L.A."/>
            <person name="White O."/>
            <person name="Wolf A.M."/>
            <person name="Vamathevan J."/>
            <person name="Weidman J."/>
            <person name="Impraim M."/>
            <person name="Lee K."/>
            <person name="Berry K."/>
            <person name="Lee C."/>
            <person name="Mueller J."/>
            <person name="Khouri H."/>
            <person name="Gill J."/>
            <person name="Utterback T.R."/>
            <person name="McDonald L.A."/>
            <person name="Feldblyum T.V."/>
            <person name="Smith H.O."/>
            <person name="Venter J.C."/>
            <person name="Nealson K.H."/>
            <person name="Fraser C.M."/>
        </authorList>
    </citation>
    <scope>NUCLEOTIDE SEQUENCE [LARGE SCALE GENOMIC DNA]</scope>
    <source>
        <strain evidence="2">ATCC 700550 / JCM 31522 / CIP 106686 / LMG 19005 / NCIMB 14063 / MR-1</strain>
    </source>
</reference>
<dbReference type="Proteomes" id="UP000008186">
    <property type="component" value="Chromosome"/>
</dbReference>
<proteinExistence type="predicted"/>
<name>Q8ED10_SHEON</name>
<dbReference type="EMBL" id="AE014299">
    <property type="protein sequence ID" value="AAN55974.1"/>
    <property type="molecule type" value="Genomic_DNA"/>
</dbReference>
<organism evidence="1 2">
    <name type="scientific">Shewanella oneidensis (strain ATCC 700550 / JCM 31522 / CIP 106686 / LMG 19005 / NCIMB 14063 / MR-1)</name>
    <dbReference type="NCBI Taxonomy" id="211586"/>
    <lineage>
        <taxon>Bacteria</taxon>
        <taxon>Pseudomonadati</taxon>
        <taxon>Pseudomonadota</taxon>
        <taxon>Gammaproteobacteria</taxon>
        <taxon>Alteromonadales</taxon>
        <taxon>Shewanellaceae</taxon>
        <taxon>Shewanella</taxon>
    </lineage>
</organism>
<evidence type="ECO:0000313" key="2">
    <source>
        <dbReference type="Proteomes" id="UP000008186"/>
    </source>
</evidence>
<dbReference type="InterPro" id="IPR006450">
    <property type="entry name" value="Phage_HK97_gp6-like"/>
</dbReference>